<dbReference type="PANTHER" id="PTHR45856:SF24">
    <property type="entry name" value="FUNGAL LIPASE-LIKE DOMAIN-CONTAINING PROTEIN"/>
    <property type="match status" value="1"/>
</dbReference>
<organism evidence="3">
    <name type="scientific">Chromera velia CCMP2878</name>
    <dbReference type="NCBI Taxonomy" id="1169474"/>
    <lineage>
        <taxon>Eukaryota</taxon>
        <taxon>Sar</taxon>
        <taxon>Alveolata</taxon>
        <taxon>Colpodellida</taxon>
        <taxon>Chromeraceae</taxon>
        <taxon>Chromera</taxon>
    </lineage>
</organism>
<reference evidence="3" key="1">
    <citation type="submission" date="2014-11" db="EMBL/GenBank/DDBJ databases">
        <authorList>
            <person name="Otto D Thomas"/>
            <person name="Naeem Raeece"/>
        </authorList>
    </citation>
    <scope>NUCLEOTIDE SEQUENCE</scope>
</reference>
<dbReference type="InterPro" id="IPR029058">
    <property type="entry name" value="AB_hydrolase_fold"/>
</dbReference>
<dbReference type="EMBL" id="CDMZ01005713">
    <property type="protein sequence ID" value="CEM53654.1"/>
    <property type="molecule type" value="Genomic_DNA"/>
</dbReference>
<evidence type="ECO:0000313" key="3">
    <source>
        <dbReference type="EMBL" id="CEM53654.1"/>
    </source>
</evidence>
<dbReference type="Gene3D" id="3.40.50.1820">
    <property type="entry name" value="alpha/beta hydrolase"/>
    <property type="match status" value="1"/>
</dbReference>
<evidence type="ECO:0000259" key="2">
    <source>
        <dbReference type="Pfam" id="PF01764"/>
    </source>
</evidence>
<dbReference type="VEuPathDB" id="CryptoDB:Cvel_12140"/>
<feature type="domain" description="Fungal lipase-type" evidence="2">
    <location>
        <begin position="103"/>
        <end position="206"/>
    </location>
</feature>
<feature type="signal peptide" evidence="1">
    <location>
        <begin position="1"/>
        <end position="19"/>
    </location>
</feature>
<dbReference type="InterPro" id="IPR002921">
    <property type="entry name" value="Fungal_lipase-type"/>
</dbReference>
<proteinExistence type="predicted"/>
<dbReference type="GO" id="GO:0006629">
    <property type="term" value="P:lipid metabolic process"/>
    <property type="evidence" value="ECO:0007669"/>
    <property type="project" value="InterPro"/>
</dbReference>
<gene>
    <name evidence="3" type="ORF">Cvel_12140</name>
</gene>
<keyword evidence="1" id="KW-0732">Signal</keyword>
<dbReference type="PANTHER" id="PTHR45856">
    <property type="entry name" value="ALPHA/BETA-HYDROLASES SUPERFAMILY PROTEIN"/>
    <property type="match status" value="1"/>
</dbReference>
<dbReference type="PhylomeDB" id="A0A0G4I959"/>
<dbReference type="Pfam" id="PF01764">
    <property type="entry name" value="Lipase_3"/>
    <property type="match status" value="1"/>
</dbReference>
<feature type="chain" id="PRO_5005192497" description="Fungal lipase-type domain-containing protein" evidence="1">
    <location>
        <begin position="20"/>
        <end position="394"/>
    </location>
</feature>
<sequence length="394" mass="42744">MRSLLVAGAALLACGTARAEGGWRSLQSEDTPTEASEQLDLASRLAQLARFPESEGEEKKKDLDLSDWETVKVWQAEERDGIAGQVVPSRAWLLKKGNEECALVFRGSLSNAADWSVNFVTGDSDFEMAEGKTCKAHSGWLQEYKNQDQDALKEASECGKNASKGLLVVGHSQGGALANLFALEAGHKNWLPLDKLEVITFGEPKSTKECEDPGLKKTRVVAVAPVYRFAGFNRPAEIDIVASVGMPGGEHTGKALFVFVGDKVGSFPSSRGWAFSPDASAPSLTGLVLSPRGWMLHSMEDVYGPSLAGLDFSKPFFESSDLTADQVREEGGRREVGKESEEGIVRLRIFLWVAHSARETNPLSSLFCFCVYANILASRPVDCLPLFCLCLCTS</sequence>
<dbReference type="AlphaFoldDB" id="A0A0G4I959"/>
<dbReference type="CDD" id="cd00519">
    <property type="entry name" value="Lipase_3"/>
    <property type="match status" value="1"/>
</dbReference>
<evidence type="ECO:0000256" key="1">
    <source>
        <dbReference type="SAM" id="SignalP"/>
    </source>
</evidence>
<name>A0A0G4I959_9ALVE</name>
<dbReference type="InterPro" id="IPR051218">
    <property type="entry name" value="Sec_MonoDiacylglyc_Lipase"/>
</dbReference>
<protein>
    <recommendedName>
        <fullName evidence="2">Fungal lipase-type domain-containing protein</fullName>
    </recommendedName>
</protein>
<accession>A0A0G4I959</accession>
<dbReference type="SUPFAM" id="SSF53474">
    <property type="entry name" value="alpha/beta-Hydrolases"/>
    <property type="match status" value="1"/>
</dbReference>